<feature type="transmembrane region" description="Helical" evidence="2">
    <location>
        <begin position="20"/>
        <end position="37"/>
    </location>
</feature>
<name>A0A2I4FCG9_JUGRE</name>
<protein>
    <submittedName>
        <fullName evidence="4">Uncharacterized protein LOC108997478 isoform X1</fullName>
    </submittedName>
</protein>
<proteinExistence type="predicted"/>
<dbReference type="FunCoup" id="A0A2I4FCG9">
    <property type="interactions" value="4063"/>
</dbReference>
<organism evidence="3 4">
    <name type="scientific">Juglans regia</name>
    <name type="common">English walnut</name>
    <dbReference type="NCBI Taxonomy" id="51240"/>
    <lineage>
        <taxon>Eukaryota</taxon>
        <taxon>Viridiplantae</taxon>
        <taxon>Streptophyta</taxon>
        <taxon>Embryophyta</taxon>
        <taxon>Tracheophyta</taxon>
        <taxon>Spermatophyta</taxon>
        <taxon>Magnoliopsida</taxon>
        <taxon>eudicotyledons</taxon>
        <taxon>Gunneridae</taxon>
        <taxon>Pentapetalae</taxon>
        <taxon>rosids</taxon>
        <taxon>fabids</taxon>
        <taxon>Fagales</taxon>
        <taxon>Juglandaceae</taxon>
        <taxon>Juglans</taxon>
    </lineage>
</organism>
<gene>
    <name evidence="4" type="primary">LOC108997478</name>
</gene>
<dbReference type="GeneID" id="108997478"/>
<reference evidence="4" key="1">
    <citation type="submission" date="2025-08" db="UniProtKB">
        <authorList>
            <consortium name="RefSeq"/>
        </authorList>
    </citation>
    <scope>IDENTIFICATION</scope>
    <source>
        <tissue evidence="4">Leaves</tissue>
    </source>
</reference>
<dbReference type="InterPro" id="IPR036869">
    <property type="entry name" value="J_dom_sf"/>
</dbReference>
<evidence type="ECO:0000256" key="2">
    <source>
        <dbReference type="SAM" id="Phobius"/>
    </source>
</evidence>
<dbReference type="STRING" id="51240.A0A2I4FCG9"/>
<dbReference type="InterPro" id="IPR052448">
    <property type="entry name" value="DnaJ_C16_autophagy_reg"/>
</dbReference>
<dbReference type="Pfam" id="PF00226">
    <property type="entry name" value="DnaJ"/>
    <property type="match status" value="1"/>
</dbReference>
<keyword evidence="2" id="KW-0472">Membrane</keyword>
<dbReference type="PROSITE" id="PS00636">
    <property type="entry name" value="DNAJ_1"/>
    <property type="match status" value="1"/>
</dbReference>
<dbReference type="Proteomes" id="UP000235220">
    <property type="component" value="Chromosome 9"/>
</dbReference>
<dbReference type="Gramene" id="Jr09_01490_p1">
    <property type="protein sequence ID" value="cds.Jr09_01490_p1"/>
    <property type="gene ID" value="Jr09_01490"/>
</dbReference>
<keyword evidence="2" id="KW-0812">Transmembrane</keyword>
<dbReference type="Gene3D" id="1.10.287.110">
    <property type="entry name" value="DnaJ domain"/>
    <property type="match status" value="1"/>
</dbReference>
<evidence type="ECO:0000256" key="1">
    <source>
        <dbReference type="SAM" id="MobiDB-lite"/>
    </source>
</evidence>
<dbReference type="AlphaFoldDB" id="A0A2I4FCG9"/>
<dbReference type="InterPro" id="IPR018253">
    <property type="entry name" value="DnaJ_domain_CS"/>
</dbReference>
<keyword evidence="3" id="KW-1185">Reference proteome</keyword>
<dbReference type="CDD" id="cd06257">
    <property type="entry name" value="DnaJ"/>
    <property type="match status" value="1"/>
</dbReference>
<sequence>MARVSSGSAARSLMASRIKAYSLPLVLFAAAMFYQLFVISKSFPPTHYDVLGIKWYSSIEEVEEAYEKLSSNWNSGNEIPSATDFVKVRYAYELLSNPSWKRNYDIFGIDEQLHIVEKLKGQYAGESYSKVELPLLDAIATEPEDPTLNVIASKDFPSILQDADPWLFQLFSFGSKRCAQFSLVWKRIVALLDGVANTGVVELGDVQLAAYLAEKKPTGQPFFRNGLPSLVALPQDCKTADCLIRFEGEFSVDAVTDWVATTVLGLPRILYYTRDTLVPNFLVKSGPHKVKVIFFSKTGERAAPFVRQAAKNYWAYASFAFVLWREEESSFWWNTLEVESAPAIVFLKDAGVKPIVHHGLVNSSWFSNIMEQNKQQELPQLRSVTSMELGCDARGYSRAGVDTTTWYCAILAGRPGPELDKMRETMRRVQKLLSNDSESKAADKEESVSPAAVALTTKRLTFAWLDGEAQKGLCFFCLHSDVNAESVYETCGPRRDLTDVPRLFIVRYKRNSTEDDMTVEVEKRPQSIWDTFQGKELDPASQLVARYNGSSEILQIIEWISGIIRDGDSRDLPSFRTKSPELVPEDSEPIWFKGAQQVLSRDSMKLRIRGIVRGINDRLGDPRNGPYLLLGALMSFGAIWLRRSQQTHSSLSNQPSPPREDESRPRRRDRARVASRKDQCSSVTDVEPKDAYQAPLSNSDSD</sequence>
<dbReference type="RefSeq" id="XP_018829342.2">
    <property type="nucleotide sequence ID" value="XM_018973797.2"/>
</dbReference>
<dbReference type="PANTHER" id="PTHR44303">
    <property type="entry name" value="DNAJ HOMOLOG SUBFAMILY C MEMBER 16"/>
    <property type="match status" value="1"/>
</dbReference>
<dbReference type="SUPFAM" id="SSF46565">
    <property type="entry name" value="Chaperone J-domain"/>
    <property type="match status" value="1"/>
</dbReference>
<feature type="region of interest" description="Disordered" evidence="1">
    <location>
        <begin position="647"/>
        <end position="702"/>
    </location>
</feature>
<evidence type="ECO:0000313" key="4">
    <source>
        <dbReference type="RefSeq" id="XP_018829342.2"/>
    </source>
</evidence>
<dbReference type="PROSITE" id="PS50076">
    <property type="entry name" value="DNAJ_2"/>
    <property type="match status" value="1"/>
</dbReference>
<accession>A0A2I4FCG9</accession>
<dbReference type="InterPro" id="IPR001623">
    <property type="entry name" value="DnaJ_domain"/>
</dbReference>
<keyword evidence="2" id="KW-1133">Transmembrane helix</keyword>
<dbReference type="KEGG" id="jre:108997478"/>
<evidence type="ECO:0000313" key="3">
    <source>
        <dbReference type="Proteomes" id="UP000235220"/>
    </source>
</evidence>
<dbReference type="OrthoDB" id="767702at2759"/>
<dbReference type="PANTHER" id="PTHR44303:SF2">
    <property type="entry name" value="DNAJ HOMOLOG SUBFAMILY C MEMBER 16"/>
    <property type="match status" value="1"/>
</dbReference>